<protein>
    <recommendedName>
        <fullName evidence="1">Neurotransmitter-gated ion-channel ligand-binding domain-containing protein</fullName>
    </recommendedName>
</protein>
<dbReference type="GO" id="GO:0005230">
    <property type="term" value="F:extracellular ligand-gated monoatomic ion channel activity"/>
    <property type="evidence" value="ECO:0007669"/>
    <property type="project" value="InterPro"/>
</dbReference>
<evidence type="ECO:0000313" key="2">
    <source>
        <dbReference type="EMBL" id="VDK48417.1"/>
    </source>
</evidence>
<dbReference type="Proteomes" id="UP000271889">
    <property type="component" value="Unassembled WGS sequence"/>
</dbReference>
<dbReference type="EMBL" id="UYRV01002289">
    <property type="protein sequence ID" value="VDK48417.1"/>
    <property type="molecule type" value="Genomic_DNA"/>
</dbReference>
<dbReference type="Pfam" id="PF02931">
    <property type="entry name" value="Neur_chan_LBD"/>
    <property type="match status" value="1"/>
</dbReference>
<dbReference type="OrthoDB" id="407674at2759"/>
<dbReference type="SUPFAM" id="SSF63712">
    <property type="entry name" value="Nicotinic receptor ligand binding domain-like"/>
    <property type="match status" value="1"/>
</dbReference>
<dbReference type="InterPro" id="IPR006202">
    <property type="entry name" value="Neur_chan_lig-bd"/>
</dbReference>
<feature type="domain" description="Neurotransmitter-gated ion-channel ligand-binding" evidence="1">
    <location>
        <begin position="1"/>
        <end position="42"/>
    </location>
</feature>
<keyword evidence="3" id="KW-1185">Reference proteome</keyword>
<dbReference type="AlphaFoldDB" id="A0A3P6QQY7"/>
<proteinExistence type="predicted"/>
<evidence type="ECO:0000259" key="1">
    <source>
        <dbReference type="Pfam" id="PF02931"/>
    </source>
</evidence>
<gene>
    <name evidence="2" type="ORF">CGOC_LOCUS1274</name>
</gene>
<organism evidence="2 3">
    <name type="scientific">Cylicostephanus goldi</name>
    <name type="common">Nematode worm</name>
    <dbReference type="NCBI Taxonomy" id="71465"/>
    <lineage>
        <taxon>Eukaryota</taxon>
        <taxon>Metazoa</taxon>
        <taxon>Ecdysozoa</taxon>
        <taxon>Nematoda</taxon>
        <taxon>Chromadorea</taxon>
        <taxon>Rhabditida</taxon>
        <taxon>Rhabditina</taxon>
        <taxon>Rhabditomorpha</taxon>
        <taxon>Strongyloidea</taxon>
        <taxon>Strongylidae</taxon>
        <taxon>Cylicostephanus</taxon>
    </lineage>
</organism>
<dbReference type="Gene3D" id="2.70.170.10">
    <property type="entry name" value="Neurotransmitter-gated ion-channel ligand-binding domain"/>
    <property type="match status" value="1"/>
</dbReference>
<name>A0A3P6QQY7_CYLGO</name>
<dbReference type="GO" id="GO:0016020">
    <property type="term" value="C:membrane"/>
    <property type="evidence" value="ECO:0007669"/>
    <property type="project" value="InterPro"/>
</dbReference>
<evidence type="ECO:0000313" key="3">
    <source>
        <dbReference type="Proteomes" id="UP000271889"/>
    </source>
</evidence>
<accession>A0A3P6QQY7</accession>
<sequence length="72" mass="8671">MTVFVEIWIQAITSVDELTNDFDMDIYITERWLDPALNFENLSPCKGGRVFFRFCMLESEHRFFYGERGYMK</sequence>
<reference evidence="2 3" key="1">
    <citation type="submission" date="2018-11" db="EMBL/GenBank/DDBJ databases">
        <authorList>
            <consortium name="Pathogen Informatics"/>
        </authorList>
    </citation>
    <scope>NUCLEOTIDE SEQUENCE [LARGE SCALE GENOMIC DNA]</scope>
</reference>
<dbReference type="InterPro" id="IPR036734">
    <property type="entry name" value="Neur_chan_lig-bd_sf"/>
</dbReference>